<evidence type="ECO:0000256" key="1">
    <source>
        <dbReference type="ARBA" id="ARBA00006485"/>
    </source>
</evidence>
<dbReference type="FunFam" id="3.30.200.20:FF:000171">
    <property type="entry name" value="Putative cyclin-dependent kinase-like 5"/>
    <property type="match status" value="1"/>
</dbReference>
<feature type="region of interest" description="Disordered" evidence="8">
    <location>
        <begin position="743"/>
        <end position="866"/>
    </location>
</feature>
<keyword evidence="6 7" id="KW-0067">ATP-binding</keyword>
<keyword evidence="3" id="KW-0808">Transferase</keyword>
<dbReference type="GO" id="GO:0004674">
    <property type="term" value="F:protein serine/threonine kinase activity"/>
    <property type="evidence" value="ECO:0007669"/>
    <property type="project" value="UniProtKB-KW"/>
</dbReference>
<feature type="region of interest" description="Disordered" evidence="8">
    <location>
        <begin position="373"/>
        <end position="477"/>
    </location>
</feature>
<evidence type="ECO:0000256" key="5">
    <source>
        <dbReference type="ARBA" id="ARBA00022777"/>
    </source>
</evidence>
<comment type="similarity">
    <text evidence="1">Belongs to the protein kinase superfamily. CMGC Ser/Thr protein kinase family. CDC2/CDKX subfamily.</text>
</comment>
<dbReference type="CDD" id="cd07833">
    <property type="entry name" value="STKc_CDKL"/>
    <property type="match status" value="1"/>
</dbReference>
<dbReference type="STRING" id="46731.A0A3M6UTV4"/>
<keyword evidence="4 7" id="KW-0547">Nucleotide-binding</keyword>
<dbReference type="InterPro" id="IPR050108">
    <property type="entry name" value="CDK"/>
</dbReference>
<dbReference type="OrthoDB" id="5957849at2759"/>
<dbReference type="PANTHER" id="PTHR24056:SF111">
    <property type="entry name" value="CYCLIN-DEPENDENT KINASE-LIKE 5"/>
    <property type="match status" value="1"/>
</dbReference>
<sequence length="866" mass="96991">MNKYEVLGVVGEGAYGVVLRCRHKETNEIVAIKKFKDSEENEDVKRTTLRELKVLRMLKQENIVELREAFRRRGKLYLVFEYVERNMLELLEEMPNGVPSNQVRNYVFQLIKAIKWCHQNDVIHRDIKPENLLISKNGVLKLCDFGFARAMTVKGSGQFTDYVATRWYRSPELLLGASYGKPVDIWAIGCILGELSDGQPVFPGESEIDQLFTIQKVLGQLPPDQMEMFNNNPRFKGLKFPTTSGPQTLGRKYAGVISGIMLSFMQATLQLDPKVRFTIDDAYNHPAFQQERDEFEKTWKEKSTDLKQAAKKAEIPTKSRYFSHKGYSSQGITAVESLQELKTQDIKPNSHGNPPLGKDFSAEKKLVMQQMVAKERPKDSNQQDDSSDKNRTSDIENSEKSESCTSAPSVEISKGSGNSPLSVKQTVYSSVDIKPRNSNLTGARATTSQTEERTNLAQSDKTSVTEDEGRAKAKTSTGVSTSHLVAANYSFFPADNEDSEVDHSKNTKLPYGSATIAEEIRKTKSVILGKKKDRDGSASVKSRPQQPLMSRNETMDLQKAKGIHDRQGGKTVFTDAAASSREEALQSNYSFQMGMNTERRGSKSDLPSSTLEHGVSLVKQRQDTQWRQDFGGEENQPRNSLGQDKRDKKKKKKKVQQVVSLPVQSKQFHHLESQGELSKMADWSRNADVQSFDMRPHKSLGKMNSADKVVTHLGPLTVSSSHKPLGEVRLQPLQHKNLAHLTHNTYPTRKPPAKRESPDSQPLGSLSPWRGQSAFSLQGHSQKHTLSEPGNFTFPDRPVSPSTEHLAPLPRKASRPPSENEATTEDRDLKLGTPFNGLKPLTPPKENFSKSGGRVPDLNKLEETPL</sequence>
<feature type="compositionally biased region" description="Polar residues" evidence="8">
    <location>
        <begin position="436"/>
        <end position="462"/>
    </location>
</feature>
<dbReference type="SUPFAM" id="SSF56112">
    <property type="entry name" value="Protein kinase-like (PK-like)"/>
    <property type="match status" value="1"/>
</dbReference>
<evidence type="ECO:0000256" key="7">
    <source>
        <dbReference type="PROSITE-ProRule" id="PRU10141"/>
    </source>
</evidence>
<dbReference type="PROSITE" id="PS00108">
    <property type="entry name" value="PROTEIN_KINASE_ST"/>
    <property type="match status" value="1"/>
</dbReference>
<feature type="region of interest" description="Disordered" evidence="8">
    <location>
        <begin position="627"/>
        <end position="658"/>
    </location>
</feature>
<evidence type="ECO:0000313" key="10">
    <source>
        <dbReference type="EMBL" id="RMX57106.1"/>
    </source>
</evidence>
<keyword evidence="5" id="KW-0418">Kinase</keyword>
<dbReference type="Gene3D" id="3.30.200.20">
    <property type="entry name" value="Phosphorylase Kinase, domain 1"/>
    <property type="match status" value="1"/>
</dbReference>
<feature type="compositionally biased region" description="Basic and acidic residues" evidence="8">
    <location>
        <begin position="373"/>
        <end position="402"/>
    </location>
</feature>
<name>A0A3M6UTV4_POCDA</name>
<evidence type="ECO:0000256" key="4">
    <source>
        <dbReference type="ARBA" id="ARBA00022741"/>
    </source>
</evidence>
<evidence type="ECO:0000256" key="8">
    <source>
        <dbReference type="SAM" id="MobiDB-lite"/>
    </source>
</evidence>
<feature type="region of interest" description="Disordered" evidence="8">
    <location>
        <begin position="527"/>
        <end position="553"/>
    </location>
</feature>
<protein>
    <recommendedName>
        <fullName evidence="9">Protein kinase domain-containing protein</fullName>
    </recommendedName>
</protein>
<keyword evidence="11" id="KW-1185">Reference proteome</keyword>
<dbReference type="EMBL" id="RCHS01000744">
    <property type="protein sequence ID" value="RMX57106.1"/>
    <property type="molecule type" value="Genomic_DNA"/>
</dbReference>
<feature type="compositionally biased region" description="Polar residues" evidence="8">
    <location>
        <begin position="539"/>
        <end position="552"/>
    </location>
</feature>
<evidence type="ECO:0000256" key="3">
    <source>
        <dbReference type="ARBA" id="ARBA00022679"/>
    </source>
</evidence>
<evidence type="ECO:0000259" key="9">
    <source>
        <dbReference type="PROSITE" id="PS50011"/>
    </source>
</evidence>
<feature type="binding site" evidence="7">
    <location>
        <position position="34"/>
    </location>
    <ligand>
        <name>ATP</name>
        <dbReference type="ChEBI" id="CHEBI:30616"/>
    </ligand>
</feature>
<dbReference type="FunFam" id="1.10.510.10:FF:000624">
    <property type="entry name" value="Mitogen-activated protein kinase"/>
    <property type="match status" value="1"/>
</dbReference>
<dbReference type="GO" id="GO:0005524">
    <property type="term" value="F:ATP binding"/>
    <property type="evidence" value="ECO:0007669"/>
    <property type="project" value="UniProtKB-UniRule"/>
</dbReference>
<dbReference type="InterPro" id="IPR011009">
    <property type="entry name" value="Kinase-like_dom_sf"/>
</dbReference>
<reference evidence="10 11" key="1">
    <citation type="journal article" date="2018" name="Sci. Rep.">
        <title>Comparative analysis of the Pocillopora damicornis genome highlights role of immune system in coral evolution.</title>
        <authorList>
            <person name="Cunning R."/>
            <person name="Bay R.A."/>
            <person name="Gillette P."/>
            <person name="Baker A.C."/>
            <person name="Traylor-Knowles N."/>
        </authorList>
    </citation>
    <scope>NUCLEOTIDE SEQUENCE [LARGE SCALE GENOMIC DNA]</scope>
    <source>
        <strain evidence="10">RSMAS</strain>
        <tissue evidence="10">Whole animal</tissue>
    </source>
</reference>
<dbReference type="SMART" id="SM00220">
    <property type="entry name" value="S_TKc"/>
    <property type="match status" value="1"/>
</dbReference>
<accession>A0A3M6UTV4</accession>
<evidence type="ECO:0000256" key="2">
    <source>
        <dbReference type="ARBA" id="ARBA00022527"/>
    </source>
</evidence>
<keyword evidence="2" id="KW-0723">Serine/threonine-protein kinase</keyword>
<feature type="domain" description="Protein kinase" evidence="9">
    <location>
        <begin position="4"/>
        <end position="288"/>
    </location>
</feature>
<dbReference type="InterPro" id="IPR000719">
    <property type="entry name" value="Prot_kinase_dom"/>
</dbReference>
<dbReference type="GO" id="GO:0045773">
    <property type="term" value="P:positive regulation of axon extension"/>
    <property type="evidence" value="ECO:0007669"/>
    <property type="project" value="TreeGrafter"/>
</dbReference>
<dbReference type="InterPro" id="IPR017441">
    <property type="entry name" value="Protein_kinase_ATP_BS"/>
</dbReference>
<dbReference type="Proteomes" id="UP000275408">
    <property type="component" value="Unassembled WGS sequence"/>
</dbReference>
<dbReference type="Gene3D" id="1.10.510.10">
    <property type="entry name" value="Transferase(Phosphotransferase) domain 1"/>
    <property type="match status" value="1"/>
</dbReference>
<dbReference type="PANTHER" id="PTHR24056">
    <property type="entry name" value="CELL DIVISION PROTEIN KINASE"/>
    <property type="match status" value="1"/>
</dbReference>
<organism evidence="10 11">
    <name type="scientific">Pocillopora damicornis</name>
    <name type="common">Cauliflower coral</name>
    <name type="synonym">Millepora damicornis</name>
    <dbReference type="NCBI Taxonomy" id="46731"/>
    <lineage>
        <taxon>Eukaryota</taxon>
        <taxon>Metazoa</taxon>
        <taxon>Cnidaria</taxon>
        <taxon>Anthozoa</taxon>
        <taxon>Hexacorallia</taxon>
        <taxon>Scleractinia</taxon>
        <taxon>Astrocoeniina</taxon>
        <taxon>Pocilloporidae</taxon>
        <taxon>Pocillopora</taxon>
    </lineage>
</organism>
<dbReference type="GO" id="GO:0032839">
    <property type="term" value="C:dendrite cytoplasm"/>
    <property type="evidence" value="ECO:0007669"/>
    <property type="project" value="TreeGrafter"/>
</dbReference>
<dbReference type="AlphaFoldDB" id="A0A3M6UTV4"/>
<dbReference type="OMA" id="CRQKETS"/>
<feature type="compositionally biased region" description="Polar residues" evidence="8">
    <location>
        <begin position="415"/>
        <end position="429"/>
    </location>
</feature>
<dbReference type="PROSITE" id="PS50011">
    <property type="entry name" value="PROTEIN_KINASE_DOM"/>
    <property type="match status" value="1"/>
</dbReference>
<dbReference type="InterPro" id="IPR008271">
    <property type="entry name" value="Ser/Thr_kinase_AS"/>
</dbReference>
<gene>
    <name evidence="10" type="ORF">pdam_00008232</name>
</gene>
<evidence type="ECO:0000256" key="6">
    <source>
        <dbReference type="ARBA" id="ARBA00022840"/>
    </source>
</evidence>
<dbReference type="GO" id="GO:0005634">
    <property type="term" value="C:nucleus"/>
    <property type="evidence" value="ECO:0007669"/>
    <property type="project" value="TreeGrafter"/>
</dbReference>
<evidence type="ECO:0000313" key="11">
    <source>
        <dbReference type="Proteomes" id="UP000275408"/>
    </source>
</evidence>
<dbReference type="Pfam" id="PF00069">
    <property type="entry name" value="Pkinase"/>
    <property type="match status" value="1"/>
</dbReference>
<comment type="caution">
    <text evidence="10">The sequence shown here is derived from an EMBL/GenBank/DDBJ whole genome shotgun (WGS) entry which is preliminary data.</text>
</comment>
<dbReference type="PROSITE" id="PS00107">
    <property type="entry name" value="PROTEIN_KINASE_ATP"/>
    <property type="match status" value="1"/>
</dbReference>
<proteinExistence type="inferred from homology"/>
<dbReference type="GO" id="GO:0050773">
    <property type="term" value="P:regulation of dendrite development"/>
    <property type="evidence" value="ECO:0007669"/>
    <property type="project" value="TreeGrafter"/>
</dbReference>
<feature type="compositionally biased region" description="Basic and acidic residues" evidence="8">
    <location>
        <begin position="857"/>
        <end position="866"/>
    </location>
</feature>